<dbReference type="InterPro" id="IPR005835">
    <property type="entry name" value="NTP_transferase_dom"/>
</dbReference>
<dbReference type="PANTHER" id="PTHR43584">
    <property type="entry name" value="NUCLEOTIDYL TRANSFERASE"/>
    <property type="match status" value="1"/>
</dbReference>
<dbReference type="GO" id="GO:0016779">
    <property type="term" value="F:nucleotidyltransferase activity"/>
    <property type="evidence" value="ECO:0007669"/>
    <property type="project" value="UniProtKB-KW"/>
</dbReference>
<dbReference type="AlphaFoldDB" id="A0A1F8GQC2"/>
<dbReference type="InterPro" id="IPR050065">
    <property type="entry name" value="GlmU-like"/>
</dbReference>
<evidence type="ECO:0000256" key="1">
    <source>
        <dbReference type="ARBA" id="ARBA00022679"/>
    </source>
</evidence>
<keyword evidence="2" id="KW-0548">Nucleotidyltransferase</keyword>
<sequence length="259" mass="29003">MSFDKSLKDKMKVARDSAAIILAAGRGMRLKPLSDVSPKCLIPVGESPILYHQIKSLRMHGIEKIILVVGFMAEEIERYARGAFPDLKIQFVYNRQFEVTNTLYSLALVAKTIAPGIEVFQLNGDVVFDPRIIGLLLNAERGESYVVAQIGRCAEEEIKIELAGDGSVARLNKKIPPALAIGEAIGINKFSPQFFMELKKSLYALKEDHSMEYFEYAIEHVIKNGAKIYPLDIKELKAVEVDFLDDLKRARSEVLPFLS</sequence>
<dbReference type="PANTHER" id="PTHR43584:SF8">
    <property type="entry name" value="N-ACETYLMURAMATE ALPHA-1-PHOSPHATE URIDYLYLTRANSFERASE"/>
    <property type="match status" value="1"/>
</dbReference>
<dbReference type="Gene3D" id="3.90.550.10">
    <property type="entry name" value="Spore Coat Polysaccharide Biosynthesis Protein SpsA, Chain A"/>
    <property type="match status" value="1"/>
</dbReference>
<organism evidence="4 5">
    <name type="scientific">Candidatus Yanofskybacteria bacterium RIFCSPLOWO2_01_FULL_44_22</name>
    <dbReference type="NCBI Taxonomy" id="1802697"/>
    <lineage>
        <taxon>Bacteria</taxon>
        <taxon>Candidatus Yanofskyibacteriota</taxon>
    </lineage>
</organism>
<evidence type="ECO:0000313" key="5">
    <source>
        <dbReference type="Proteomes" id="UP000178256"/>
    </source>
</evidence>
<dbReference type="InterPro" id="IPR029044">
    <property type="entry name" value="Nucleotide-diphossugar_trans"/>
</dbReference>
<keyword evidence="1" id="KW-0808">Transferase</keyword>
<gene>
    <name evidence="4" type="ORF">A2925_01275</name>
</gene>
<comment type="caution">
    <text evidence="4">The sequence shown here is derived from an EMBL/GenBank/DDBJ whole genome shotgun (WGS) entry which is preliminary data.</text>
</comment>
<name>A0A1F8GQC2_9BACT</name>
<dbReference type="SUPFAM" id="SSF53448">
    <property type="entry name" value="Nucleotide-diphospho-sugar transferases"/>
    <property type="match status" value="1"/>
</dbReference>
<dbReference type="Pfam" id="PF00483">
    <property type="entry name" value="NTP_transferase"/>
    <property type="match status" value="1"/>
</dbReference>
<dbReference type="CDD" id="cd02523">
    <property type="entry name" value="PC_cytidylyltransferase"/>
    <property type="match status" value="1"/>
</dbReference>
<dbReference type="Proteomes" id="UP000178256">
    <property type="component" value="Unassembled WGS sequence"/>
</dbReference>
<dbReference type="STRING" id="1802697.A2925_01275"/>
<evidence type="ECO:0000313" key="4">
    <source>
        <dbReference type="EMBL" id="OGN26848.1"/>
    </source>
</evidence>
<reference evidence="4 5" key="1">
    <citation type="journal article" date="2016" name="Nat. Commun.">
        <title>Thousands of microbial genomes shed light on interconnected biogeochemical processes in an aquifer system.</title>
        <authorList>
            <person name="Anantharaman K."/>
            <person name="Brown C.T."/>
            <person name="Hug L.A."/>
            <person name="Sharon I."/>
            <person name="Castelle C.J."/>
            <person name="Probst A.J."/>
            <person name="Thomas B.C."/>
            <person name="Singh A."/>
            <person name="Wilkins M.J."/>
            <person name="Karaoz U."/>
            <person name="Brodie E.L."/>
            <person name="Williams K.H."/>
            <person name="Hubbard S.S."/>
            <person name="Banfield J.F."/>
        </authorList>
    </citation>
    <scope>NUCLEOTIDE SEQUENCE [LARGE SCALE GENOMIC DNA]</scope>
</reference>
<protein>
    <recommendedName>
        <fullName evidence="3">Nucleotidyl transferase domain-containing protein</fullName>
    </recommendedName>
</protein>
<evidence type="ECO:0000256" key="2">
    <source>
        <dbReference type="ARBA" id="ARBA00022695"/>
    </source>
</evidence>
<proteinExistence type="predicted"/>
<feature type="domain" description="Nucleotidyl transferase" evidence="3">
    <location>
        <begin position="19"/>
        <end position="144"/>
    </location>
</feature>
<evidence type="ECO:0000259" key="3">
    <source>
        <dbReference type="Pfam" id="PF00483"/>
    </source>
</evidence>
<dbReference type="EMBL" id="MGKL01000002">
    <property type="protein sequence ID" value="OGN26848.1"/>
    <property type="molecule type" value="Genomic_DNA"/>
</dbReference>
<accession>A0A1F8GQC2</accession>